<dbReference type="GO" id="GO:0016758">
    <property type="term" value="F:hexosyltransferase activity"/>
    <property type="evidence" value="ECO:0007669"/>
    <property type="project" value="UniProtKB-ARBA"/>
</dbReference>
<dbReference type="EC" id="2.4.-.-" evidence="4"/>
<feature type="domain" description="Glycosyltransferase 2-like" evidence="3">
    <location>
        <begin position="59"/>
        <end position="171"/>
    </location>
</feature>
<dbReference type="PANTHER" id="PTHR22916:SF51">
    <property type="entry name" value="GLYCOSYLTRANSFERASE EPSH-RELATED"/>
    <property type="match status" value="1"/>
</dbReference>
<reference evidence="4 5" key="1">
    <citation type="submission" date="2008-04" db="EMBL/GenBank/DDBJ databases">
        <title>Draft genome sequence of Bacteroides intestinalis (DSM 17393).</title>
        <authorList>
            <person name="Sudarsanam P."/>
            <person name="Ley R."/>
            <person name="Guruge J."/>
            <person name="Turnbaugh P.J."/>
            <person name="Mahowald M."/>
            <person name="Liep D."/>
            <person name="Gordon J."/>
        </authorList>
    </citation>
    <scope>NUCLEOTIDE SEQUENCE [LARGE SCALE GENOMIC DNA]</scope>
    <source>
        <strain evidence="4 5">DSM 17393</strain>
    </source>
</reference>
<evidence type="ECO:0000313" key="4">
    <source>
        <dbReference type="EMBL" id="EDV06779.1"/>
    </source>
</evidence>
<gene>
    <name evidence="4" type="ORF">BACINT_01878</name>
</gene>
<dbReference type="CDD" id="cd00761">
    <property type="entry name" value="Glyco_tranf_GTA_type"/>
    <property type="match status" value="1"/>
</dbReference>
<dbReference type="EMBL" id="ABJL02000007">
    <property type="protein sequence ID" value="EDV06779.1"/>
    <property type="molecule type" value="Genomic_DNA"/>
</dbReference>
<reference evidence="4 5" key="2">
    <citation type="submission" date="2008-04" db="EMBL/GenBank/DDBJ databases">
        <authorList>
            <person name="Fulton L."/>
            <person name="Clifton S."/>
            <person name="Fulton B."/>
            <person name="Xu J."/>
            <person name="Minx P."/>
            <person name="Pepin K.H."/>
            <person name="Johnson M."/>
            <person name="Thiruvilangam P."/>
            <person name="Bhonagiri V."/>
            <person name="Nash W.E."/>
            <person name="Mardis E.R."/>
            <person name="Wilson R.K."/>
        </authorList>
    </citation>
    <scope>NUCLEOTIDE SEQUENCE [LARGE SCALE GENOMIC DNA]</scope>
    <source>
        <strain evidence="4 5">DSM 17393</strain>
    </source>
</reference>
<comment type="caution">
    <text evidence="4">The sequence shown here is derived from an EMBL/GenBank/DDBJ whole genome shotgun (WGS) entry which is preliminary data.</text>
</comment>
<dbReference type="AlphaFoldDB" id="B3C8H4"/>
<dbReference type="PANTHER" id="PTHR22916">
    <property type="entry name" value="GLYCOSYLTRANSFERASE"/>
    <property type="match status" value="1"/>
</dbReference>
<evidence type="ECO:0000256" key="1">
    <source>
        <dbReference type="ARBA" id="ARBA00022676"/>
    </source>
</evidence>
<protein>
    <submittedName>
        <fullName evidence="4">Glycosyltransferase, group 2 family protein</fullName>
        <ecNumber evidence="4">2.4.-.-</ecNumber>
    </submittedName>
</protein>
<dbReference type="Proteomes" id="UP000004596">
    <property type="component" value="Unassembled WGS sequence"/>
</dbReference>
<dbReference type="InterPro" id="IPR029044">
    <property type="entry name" value="Nucleotide-diphossugar_trans"/>
</dbReference>
<evidence type="ECO:0000256" key="2">
    <source>
        <dbReference type="ARBA" id="ARBA00022679"/>
    </source>
</evidence>
<dbReference type="eggNOG" id="COG1216">
    <property type="taxonomic scope" value="Bacteria"/>
</dbReference>
<evidence type="ECO:0000259" key="3">
    <source>
        <dbReference type="Pfam" id="PF00535"/>
    </source>
</evidence>
<keyword evidence="2 4" id="KW-0808">Transferase</keyword>
<dbReference type="Pfam" id="PF00535">
    <property type="entry name" value="Glycos_transf_2"/>
    <property type="match status" value="1"/>
</dbReference>
<proteinExistence type="predicted"/>
<dbReference type="Gene3D" id="3.90.550.10">
    <property type="entry name" value="Spore Coat Polysaccharide Biosynthesis Protein SpsA, Chain A"/>
    <property type="match status" value="1"/>
</dbReference>
<evidence type="ECO:0000313" key="5">
    <source>
        <dbReference type="Proteomes" id="UP000004596"/>
    </source>
</evidence>
<name>B3C8H4_9BACE</name>
<dbReference type="STRING" id="471870.BACINT_01878"/>
<keyword evidence="1 4" id="KW-0328">Glycosyltransferase</keyword>
<organism evidence="4 5">
    <name type="scientific">Bacteroides intestinalis DSM 17393</name>
    <dbReference type="NCBI Taxonomy" id="471870"/>
    <lineage>
        <taxon>Bacteria</taxon>
        <taxon>Pseudomonadati</taxon>
        <taxon>Bacteroidota</taxon>
        <taxon>Bacteroidia</taxon>
        <taxon>Bacteroidales</taxon>
        <taxon>Bacteroidaceae</taxon>
        <taxon>Bacteroides</taxon>
    </lineage>
</organism>
<dbReference type="SUPFAM" id="SSF53448">
    <property type="entry name" value="Nucleotide-diphospho-sugar transferases"/>
    <property type="match status" value="1"/>
</dbReference>
<dbReference type="InterPro" id="IPR001173">
    <property type="entry name" value="Glyco_trans_2-like"/>
</dbReference>
<accession>B3C8H4</accession>
<sequence length="359" mass="42501">MIVIFQVKIRLLEQNDDRNTRYLSGEIEKNLIRFITFVRHQNHIMMNNCSDINPSIKVSVIIPVYNTATYLHSALDSICNQTLKDLEIILINDGSTDNSQYIIEKYARKDNRIKYLIQPNQRQGVARNNGLQLATGQYIYFMDSDDILDIDALRQCYEMCERKELDFVTFDAKTIHETSTSSGTFNYCRKGKIDEQKIWDGIELMHYELEYEIFYVVPWLCFTKHSFLKQYFGGFPSGIIHEDTIFVVQIMLNAHRVGYIPQPFFKRRVRNSSTMAASFSMHNIEGYTLVCTQIRSWTQQHVEWSAIIDLYLRKTLNSVIWLGHKMKTLEKIETYCRFQRLHLSQYVKLKNWLVFWLKN</sequence>